<feature type="compositionally biased region" description="Acidic residues" evidence="1">
    <location>
        <begin position="157"/>
        <end position="167"/>
    </location>
</feature>
<feature type="region of interest" description="Disordered" evidence="1">
    <location>
        <begin position="420"/>
        <end position="443"/>
    </location>
</feature>
<evidence type="ECO:0000313" key="3">
    <source>
        <dbReference type="EMBL" id="GHO86533.1"/>
    </source>
</evidence>
<dbReference type="Proteomes" id="UP000635565">
    <property type="component" value="Unassembled WGS sequence"/>
</dbReference>
<feature type="region of interest" description="Disordered" evidence="1">
    <location>
        <begin position="1"/>
        <end position="200"/>
    </location>
</feature>
<feature type="compositionally biased region" description="Pro residues" evidence="1">
    <location>
        <begin position="434"/>
        <end position="443"/>
    </location>
</feature>
<feature type="compositionally biased region" description="Basic and acidic residues" evidence="1">
    <location>
        <begin position="143"/>
        <end position="156"/>
    </location>
</feature>
<dbReference type="EMBL" id="BNJJ01000013">
    <property type="protein sequence ID" value="GHO86533.1"/>
    <property type="molecule type" value="Genomic_DNA"/>
</dbReference>
<evidence type="ECO:0000313" key="4">
    <source>
        <dbReference type="Proteomes" id="UP000635565"/>
    </source>
</evidence>
<gene>
    <name evidence="3" type="ORF">KSZ_45390</name>
</gene>
<name>A0ABQ3VL28_9CHLR</name>
<feature type="transmembrane region" description="Helical" evidence="2">
    <location>
        <begin position="250"/>
        <end position="268"/>
    </location>
</feature>
<dbReference type="RefSeq" id="WP_201364164.1">
    <property type="nucleotide sequence ID" value="NZ_BNJJ01000013.1"/>
</dbReference>
<organism evidence="3 4">
    <name type="scientific">Dictyobacter formicarum</name>
    <dbReference type="NCBI Taxonomy" id="2778368"/>
    <lineage>
        <taxon>Bacteria</taxon>
        <taxon>Bacillati</taxon>
        <taxon>Chloroflexota</taxon>
        <taxon>Ktedonobacteria</taxon>
        <taxon>Ktedonobacterales</taxon>
        <taxon>Dictyobacteraceae</taxon>
        <taxon>Dictyobacter</taxon>
    </lineage>
</organism>
<keyword evidence="4" id="KW-1185">Reference proteome</keyword>
<sequence length="443" mass="50222">MSKDHLERRMYRKSPGRQYGYDYDPLRSRSGSDSKSSKGETAGRSGMLLAQRPDPRRTRQLMRQSIIASKRPIEDETEQLEFNDHPYDGDDDLYEARPSRRPIERHEESDPYLTPIRRSYRGIQPEERASRRDLPPTSALYLPKDDEYGDDWRDLVDVDPDLGIDEPLDQRARYDSDYEDYQDDDESVQSVALRQRPQSKLTRRLEPEEIERIYPEEDDNYDYEYEYTEDRPAVRPSRGKAKKKKLSRRGLLIGAGAAVVAGAGIAAYEYAPKIPQSVGDVSTNIEHQVQDAFNRGVAQGMDQARKEFIVSVENLEGFTLEGAITAARLTRVAYDVFVSPIIKFGATITGDVLKGMLSAFKTARGLLAGIYQDNATLIAIQKVLESWVDQSNKLPKQLDAITQSDLDGAQAYLRALQRKVDDEKAKVNQKPTATPTPKPPTAR</sequence>
<protein>
    <submittedName>
        <fullName evidence="3">Uncharacterized protein</fullName>
    </submittedName>
</protein>
<evidence type="ECO:0000256" key="2">
    <source>
        <dbReference type="SAM" id="Phobius"/>
    </source>
</evidence>
<feature type="compositionally biased region" description="Basic and acidic residues" evidence="1">
    <location>
        <begin position="82"/>
        <end position="109"/>
    </location>
</feature>
<proteinExistence type="predicted"/>
<reference evidence="3 4" key="1">
    <citation type="journal article" date="2021" name="Int. J. Syst. Evol. Microbiol.">
        <title>Reticulibacter mediterranei gen. nov., sp. nov., within the new family Reticulibacteraceae fam. nov., and Ktedonospora formicarum gen. nov., sp. nov., Ktedonobacter robiniae sp. nov., Dictyobacter formicarum sp. nov. and Dictyobacter arantiisoli sp. nov., belonging to the class Ktedonobacteria.</title>
        <authorList>
            <person name="Yabe S."/>
            <person name="Zheng Y."/>
            <person name="Wang C.M."/>
            <person name="Sakai Y."/>
            <person name="Abe K."/>
            <person name="Yokota A."/>
            <person name="Donadio S."/>
            <person name="Cavaletti L."/>
            <person name="Monciardini P."/>
        </authorList>
    </citation>
    <scope>NUCLEOTIDE SEQUENCE [LARGE SCALE GENOMIC DNA]</scope>
    <source>
        <strain evidence="3 4">SOSP1-9</strain>
    </source>
</reference>
<feature type="compositionally biased region" description="Basic and acidic residues" evidence="1">
    <location>
        <begin position="24"/>
        <end position="38"/>
    </location>
</feature>
<keyword evidence="2" id="KW-1133">Transmembrane helix</keyword>
<keyword evidence="2" id="KW-0812">Transmembrane</keyword>
<feature type="compositionally biased region" description="Acidic residues" evidence="1">
    <location>
        <begin position="177"/>
        <end position="187"/>
    </location>
</feature>
<comment type="caution">
    <text evidence="3">The sequence shown here is derived from an EMBL/GenBank/DDBJ whole genome shotgun (WGS) entry which is preliminary data.</text>
</comment>
<evidence type="ECO:0000256" key="1">
    <source>
        <dbReference type="SAM" id="MobiDB-lite"/>
    </source>
</evidence>
<feature type="compositionally biased region" description="Basic and acidic residues" evidence="1">
    <location>
        <begin position="124"/>
        <end position="134"/>
    </location>
</feature>
<accession>A0ABQ3VL28</accession>
<keyword evidence="2" id="KW-0472">Membrane</keyword>